<gene>
    <name evidence="9" type="ORF">AMS66_02215</name>
</gene>
<dbReference type="InterPro" id="IPR005829">
    <property type="entry name" value="Sugar_transporter_CS"/>
</dbReference>
<feature type="transmembrane region" description="Helical" evidence="7">
    <location>
        <begin position="314"/>
        <end position="332"/>
    </location>
</feature>
<feature type="transmembrane region" description="Helical" evidence="7">
    <location>
        <begin position="223"/>
        <end position="247"/>
    </location>
</feature>
<dbReference type="GO" id="GO:0005886">
    <property type="term" value="C:plasma membrane"/>
    <property type="evidence" value="ECO:0007669"/>
    <property type="project" value="UniProtKB-SubCell"/>
</dbReference>
<evidence type="ECO:0000256" key="5">
    <source>
        <dbReference type="ARBA" id="ARBA00022989"/>
    </source>
</evidence>
<feature type="transmembrane region" description="Helical" evidence="7">
    <location>
        <begin position="100"/>
        <end position="123"/>
    </location>
</feature>
<dbReference type="AlphaFoldDB" id="A0A0M9BS93"/>
<reference evidence="9 10" key="1">
    <citation type="submission" date="2015-08" db="EMBL/GenBank/DDBJ databases">
        <title>Draft genome sequence of cellulolytic and xylanolytic Paenibacillus sp. A59, isolated from a decaying forest soil from Patagonia, Argentina.</title>
        <authorList>
            <person name="Ghio S."/>
            <person name="Caceres A.M."/>
            <person name="Talia P."/>
            <person name="Grasso D."/>
            <person name="Campos E."/>
        </authorList>
    </citation>
    <scope>NUCLEOTIDE SEQUENCE [LARGE SCALE GENOMIC DNA]</scope>
    <source>
        <strain evidence="9 10">A59</strain>
    </source>
</reference>
<sequence length="411" mass="44117">MALLTRNRGALLLLMFNIFLVFTGIGLVVPIMPAYMDLLQITGFTVGLLVAAFSFTQFLFSPVAGRWSDILGRKKIIVGGMLIFAVSEFMFGAVNAPSLLFAARMLGGIGAAMIFPAVMAYTADITTEEERGKGMGLINAAITTGFIIGPGIGGYIADFGIRIPFYAAGIAGLLASIITLIILPESTRITGEQTEQTKPVAGAPKVKGTGMVTQLLHSYREPYFFSLIIVFVMAFGLANYETVFSLFVDHKFGFTTKDIAFIITFGSIAGAVVQVSLIGWLLNRFGEKKVISICLLFVAVFVLLTLFVNTYWMILVVTFIVFLGMDILRPAISTQMSKLAQEQQGFVAGLNSAYTSLGNIAGPIVAGALFDVNINYPYVSAAAVLAICFLLSLRVLRGGVKSTTGNTKAEM</sequence>
<dbReference type="CDD" id="cd17325">
    <property type="entry name" value="MFS_MdtG_SLC18_like"/>
    <property type="match status" value="1"/>
</dbReference>
<evidence type="ECO:0000313" key="9">
    <source>
        <dbReference type="EMBL" id="KOY18028.1"/>
    </source>
</evidence>
<feature type="transmembrane region" description="Helical" evidence="7">
    <location>
        <begin position="41"/>
        <end position="64"/>
    </location>
</feature>
<evidence type="ECO:0000256" key="3">
    <source>
        <dbReference type="ARBA" id="ARBA00022448"/>
    </source>
</evidence>
<name>A0A0M9BS93_9BACL</name>
<evidence type="ECO:0000256" key="1">
    <source>
        <dbReference type="ARBA" id="ARBA00004651"/>
    </source>
</evidence>
<feature type="domain" description="Major facilitator superfamily (MFS) profile" evidence="8">
    <location>
        <begin position="10"/>
        <end position="400"/>
    </location>
</feature>
<dbReference type="OrthoDB" id="9793283at2"/>
<dbReference type="PROSITE" id="PS00216">
    <property type="entry name" value="SUGAR_TRANSPORT_1"/>
    <property type="match status" value="1"/>
</dbReference>
<feature type="transmembrane region" description="Helical" evidence="7">
    <location>
        <begin position="376"/>
        <end position="396"/>
    </location>
</feature>
<dbReference type="PROSITE" id="PS50850">
    <property type="entry name" value="MFS"/>
    <property type="match status" value="1"/>
</dbReference>
<dbReference type="EMBL" id="LITU01000023">
    <property type="protein sequence ID" value="KOY18028.1"/>
    <property type="molecule type" value="Genomic_DNA"/>
</dbReference>
<dbReference type="Proteomes" id="UP000037688">
    <property type="component" value="Unassembled WGS sequence"/>
</dbReference>
<feature type="transmembrane region" description="Helical" evidence="7">
    <location>
        <begin position="135"/>
        <end position="157"/>
    </location>
</feature>
<evidence type="ECO:0000256" key="6">
    <source>
        <dbReference type="ARBA" id="ARBA00023136"/>
    </source>
</evidence>
<dbReference type="Pfam" id="PF07690">
    <property type="entry name" value="MFS_1"/>
    <property type="match status" value="1"/>
</dbReference>
<feature type="transmembrane region" description="Helical" evidence="7">
    <location>
        <begin position="163"/>
        <end position="183"/>
    </location>
</feature>
<feature type="transmembrane region" description="Helical" evidence="7">
    <location>
        <begin position="290"/>
        <end position="308"/>
    </location>
</feature>
<feature type="transmembrane region" description="Helical" evidence="7">
    <location>
        <begin position="12"/>
        <end position="35"/>
    </location>
</feature>
<feature type="transmembrane region" description="Helical" evidence="7">
    <location>
        <begin position="353"/>
        <end position="370"/>
    </location>
</feature>
<dbReference type="PANTHER" id="PTHR23504">
    <property type="entry name" value="MAJOR FACILITATOR SUPERFAMILY DOMAIN-CONTAINING PROTEIN 10"/>
    <property type="match status" value="1"/>
</dbReference>
<dbReference type="SUPFAM" id="SSF103473">
    <property type="entry name" value="MFS general substrate transporter"/>
    <property type="match status" value="1"/>
</dbReference>
<dbReference type="Gene3D" id="1.20.1250.20">
    <property type="entry name" value="MFS general substrate transporter like domains"/>
    <property type="match status" value="1"/>
</dbReference>
<keyword evidence="3" id="KW-0813">Transport</keyword>
<dbReference type="PATRIC" id="fig|1705561.3.peg.6748"/>
<keyword evidence="5 7" id="KW-1133">Transmembrane helix</keyword>
<organism evidence="9 10">
    <name type="scientific">Paenibacillus xylanivorans</name>
    <dbReference type="NCBI Taxonomy" id="1705561"/>
    <lineage>
        <taxon>Bacteria</taxon>
        <taxon>Bacillati</taxon>
        <taxon>Bacillota</taxon>
        <taxon>Bacilli</taxon>
        <taxon>Bacillales</taxon>
        <taxon>Paenibacillaceae</taxon>
        <taxon>Paenibacillus</taxon>
    </lineage>
</organism>
<protein>
    <submittedName>
        <fullName evidence="9">Multidrug transporter</fullName>
    </submittedName>
</protein>
<dbReference type="PANTHER" id="PTHR23504:SF115">
    <property type="entry name" value="MULTIDRUG RESISTANCE PROTEIN 2"/>
    <property type="match status" value="1"/>
</dbReference>
<evidence type="ECO:0000259" key="8">
    <source>
        <dbReference type="PROSITE" id="PS50850"/>
    </source>
</evidence>
<proteinExistence type="inferred from homology"/>
<dbReference type="RefSeq" id="WP_053779241.1">
    <property type="nucleotide sequence ID" value="NZ_LITU01000023.1"/>
</dbReference>
<dbReference type="InterPro" id="IPR020846">
    <property type="entry name" value="MFS_dom"/>
</dbReference>
<feature type="transmembrane region" description="Helical" evidence="7">
    <location>
        <begin position="259"/>
        <end position="283"/>
    </location>
</feature>
<feature type="transmembrane region" description="Helical" evidence="7">
    <location>
        <begin position="76"/>
        <end position="94"/>
    </location>
</feature>
<dbReference type="GO" id="GO:0022857">
    <property type="term" value="F:transmembrane transporter activity"/>
    <property type="evidence" value="ECO:0007669"/>
    <property type="project" value="InterPro"/>
</dbReference>
<evidence type="ECO:0000256" key="4">
    <source>
        <dbReference type="ARBA" id="ARBA00022692"/>
    </source>
</evidence>
<dbReference type="PRINTS" id="PR01035">
    <property type="entry name" value="TCRTETA"/>
</dbReference>
<dbReference type="InterPro" id="IPR001958">
    <property type="entry name" value="Tet-R_TetA/multi-R_MdtG-like"/>
</dbReference>
<evidence type="ECO:0000256" key="7">
    <source>
        <dbReference type="SAM" id="Phobius"/>
    </source>
</evidence>
<evidence type="ECO:0000256" key="2">
    <source>
        <dbReference type="ARBA" id="ARBA00007520"/>
    </source>
</evidence>
<comment type="subcellular location">
    <subcellularLocation>
        <location evidence="1">Cell membrane</location>
        <topology evidence="1">Multi-pass membrane protein</topology>
    </subcellularLocation>
</comment>
<comment type="caution">
    <text evidence="9">The sequence shown here is derived from an EMBL/GenBank/DDBJ whole genome shotgun (WGS) entry which is preliminary data.</text>
</comment>
<keyword evidence="6 7" id="KW-0472">Membrane</keyword>
<dbReference type="InterPro" id="IPR011701">
    <property type="entry name" value="MFS"/>
</dbReference>
<dbReference type="InterPro" id="IPR036259">
    <property type="entry name" value="MFS_trans_sf"/>
</dbReference>
<accession>A0A0M9BS93</accession>
<evidence type="ECO:0000313" key="10">
    <source>
        <dbReference type="Proteomes" id="UP000037688"/>
    </source>
</evidence>
<keyword evidence="10" id="KW-1185">Reference proteome</keyword>
<keyword evidence="4 7" id="KW-0812">Transmembrane</keyword>
<comment type="similarity">
    <text evidence="2">Belongs to the major facilitator superfamily. TCR/Tet family.</text>
</comment>